<accession>A0A6P0HMD5</accession>
<dbReference type="Pfam" id="PF02624">
    <property type="entry name" value="YcaO"/>
    <property type="match status" value="1"/>
</dbReference>
<protein>
    <submittedName>
        <fullName evidence="2">YcaO-like family protein</fullName>
    </submittedName>
</protein>
<dbReference type="EMBL" id="JAAGXA010000012">
    <property type="protein sequence ID" value="NEN79783.1"/>
    <property type="molecule type" value="Genomic_DNA"/>
</dbReference>
<dbReference type="Gene3D" id="3.30.160.660">
    <property type="match status" value="1"/>
</dbReference>
<dbReference type="Proteomes" id="UP000468687">
    <property type="component" value="Unassembled WGS sequence"/>
</dbReference>
<sequence>MLLIVSTNECDVELMVRLVRRFRILLVGASEQGAYVGPLVTTADQCRSFGDRPHWAFETRLDDLGVTRRPTGMVDAIRAAPAAVARAVRAAVQDSDSAVTVSDGRLHQFPTADTLSRSSPQQLLERQSWTWGALRNARLDVGSIPGTYVASCRTPAAGVEHLEGNSGKGVSIAEARISMVGEAVERSAALLVNQTCRPLRRADTGTRVYDVADFHPYGSRWTDASSSDRNSRVERATHVPGVVLGTGESVLVPVDVVAAPVTAAVPTTSGVTTGLAAHTSWEDAVLRGLNEVLERDSFYRGFMWRRPAVRVDINRVVERLGIDLGARELWAIRWEDCPVQSVHSFIYDPQHDSFSRGSGSGPTVADATCGSVIEASQIHLQMVRTMTHGAPYRWAGQRVTDAIRSYLDAQPVGRSSEPDAATSDSAGAQLTRITRRIQERGMEVIVVDLPINGPAWYAVRVLVPGATIAPEPAEYGGGRALLGAPWTDGIVV</sequence>
<dbReference type="AlphaFoldDB" id="A0A6P0HMD5"/>
<dbReference type="Gene3D" id="3.30.1330.230">
    <property type="match status" value="1"/>
</dbReference>
<organism evidence="2 3">
    <name type="scientific">Nocardioides zeae</name>
    <dbReference type="NCBI Taxonomy" id="1457234"/>
    <lineage>
        <taxon>Bacteria</taxon>
        <taxon>Bacillati</taxon>
        <taxon>Actinomycetota</taxon>
        <taxon>Actinomycetes</taxon>
        <taxon>Propionibacteriales</taxon>
        <taxon>Nocardioidaceae</taxon>
        <taxon>Nocardioides</taxon>
    </lineage>
</organism>
<evidence type="ECO:0000259" key="1">
    <source>
        <dbReference type="PROSITE" id="PS51664"/>
    </source>
</evidence>
<comment type="caution">
    <text evidence="2">The sequence shown here is derived from an EMBL/GenBank/DDBJ whole genome shotgun (WGS) entry which is preliminary data.</text>
</comment>
<dbReference type="Gene3D" id="3.30.40.250">
    <property type="match status" value="1"/>
</dbReference>
<reference evidence="2 3" key="1">
    <citation type="journal article" date="2014" name="Int. J. Syst. Evol. Microbiol.">
        <title>Nocardioides zeae sp. nov., isolated from the stem of Zea mays.</title>
        <authorList>
            <person name="Glaeser S.P."/>
            <person name="McInroy J.A."/>
            <person name="Busse H.J."/>
            <person name="Kampfer P."/>
        </authorList>
    </citation>
    <scope>NUCLEOTIDE SEQUENCE [LARGE SCALE GENOMIC DNA]</scope>
    <source>
        <strain evidence="2 3">JCM 30728</strain>
    </source>
</reference>
<dbReference type="PANTHER" id="PTHR37809:SF1">
    <property type="entry name" value="RIBOSOMAL PROTEIN S12 METHYLTHIOTRANSFERASE ACCESSORY FACTOR YCAO"/>
    <property type="match status" value="1"/>
</dbReference>
<proteinExistence type="predicted"/>
<name>A0A6P0HMD5_9ACTN</name>
<feature type="domain" description="YcaO" evidence="1">
    <location>
        <begin position="167"/>
        <end position="492"/>
    </location>
</feature>
<evidence type="ECO:0000313" key="2">
    <source>
        <dbReference type="EMBL" id="NEN79783.1"/>
    </source>
</evidence>
<dbReference type="InterPro" id="IPR003776">
    <property type="entry name" value="YcaO-like_dom"/>
</dbReference>
<gene>
    <name evidence="2" type="ORF">G3T38_16050</name>
</gene>
<evidence type="ECO:0000313" key="3">
    <source>
        <dbReference type="Proteomes" id="UP000468687"/>
    </source>
</evidence>
<keyword evidence="3" id="KW-1185">Reference proteome</keyword>
<dbReference type="PROSITE" id="PS51664">
    <property type="entry name" value="YCAO"/>
    <property type="match status" value="1"/>
</dbReference>
<dbReference type="RefSeq" id="WP_163773335.1">
    <property type="nucleotide sequence ID" value="NZ_JAAGXA010000012.1"/>
</dbReference>
<dbReference type="PANTHER" id="PTHR37809">
    <property type="entry name" value="RIBOSOMAL PROTEIN S12 METHYLTHIOTRANSFERASE ACCESSORY FACTOR YCAO"/>
    <property type="match status" value="1"/>
</dbReference>